<evidence type="ECO:0000313" key="5">
    <source>
        <dbReference type="Proteomes" id="UP000661193"/>
    </source>
</evidence>
<gene>
    <name evidence="4" type="primary">modA</name>
    <name evidence="4" type="ORF">JMF97_27225</name>
</gene>
<evidence type="ECO:0000256" key="1">
    <source>
        <dbReference type="ARBA" id="ARBA00009175"/>
    </source>
</evidence>
<comment type="caution">
    <text evidence="4">The sequence shown here is derived from an EMBL/GenBank/DDBJ whole genome shotgun (WGS) entry which is preliminary data.</text>
</comment>
<keyword evidence="5" id="KW-1185">Reference proteome</keyword>
<reference evidence="4 5" key="1">
    <citation type="submission" date="2021-01" db="EMBL/GenBank/DDBJ databases">
        <title>Genome sequencing of Micromonospora fiedleri MG-37.</title>
        <authorList>
            <person name="Moreland P.E.J."/>
            <person name="Stach J.E.M."/>
        </authorList>
    </citation>
    <scope>NUCLEOTIDE SEQUENCE [LARGE SCALE GENOMIC DNA]</scope>
    <source>
        <strain evidence="4 5">MG-37</strain>
    </source>
</reference>
<evidence type="ECO:0000256" key="3">
    <source>
        <dbReference type="ARBA" id="ARBA00022729"/>
    </source>
</evidence>
<evidence type="ECO:0000313" key="4">
    <source>
        <dbReference type="EMBL" id="MBL6279854.1"/>
    </source>
</evidence>
<organism evidence="4 5">
    <name type="scientific">Micromonospora fiedleri</name>
    <dbReference type="NCBI Taxonomy" id="1157498"/>
    <lineage>
        <taxon>Bacteria</taxon>
        <taxon>Bacillati</taxon>
        <taxon>Actinomycetota</taxon>
        <taxon>Actinomycetes</taxon>
        <taxon>Micromonosporales</taxon>
        <taxon>Micromonosporaceae</taxon>
        <taxon>Micromonospora</taxon>
    </lineage>
</organism>
<dbReference type="NCBIfam" id="TIGR01256">
    <property type="entry name" value="modA"/>
    <property type="match status" value="1"/>
</dbReference>
<dbReference type="PANTHER" id="PTHR30632:SF0">
    <property type="entry name" value="SULFATE-BINDING PROTEIN"/>
    <property type="match status" value="1"/>
</dbReference>
<dbReference type="SUPFAM" id="SSF53850">
    <property type="entry name" value="Periplasmic binding protein-like II"/>
    <property type="match status" value="1"/>
</dbReference>
<dbReference type="Pfam" id="PF13531">
    <property type="entry name" value="SBP_bac_11"/>
    <property type="match status" value="1"/>
</dbReference>
<sequence>MTALVDWIARRPTLRLPSATVVSTARTGTRLRTTLAAVGVLAVLLVTGCADDRAEPPGDGIGGELTVFAAASLTESFTRIGEDFEAAQGVKVVFSFAGSSALAAQINQGAPADVFAAAAPAPMATVVEAGNAADEPVTFVRNQLVIAVPKGNPDGVTSLRDLTGPDRKVALCAEQVPCGAAARAALEAAGVALTPVTLTQDVKAAMAQVRLGEVDAALVYRTDARAAAEVEGVEFPESAGAINDYPVVVLTDAANPAAARAFVEHLRSEAGRAVFTAAGFQVP</sequence>
<protein>
    <submittedName>
        <fullName evidence="4">Molybdate ABC transporter substrate-binding protein</fullName>
    </submittedName>
</protein>
<dbReference type="Proteomes" id="UP000661193">
    <property type="component" value="Unassembled WGS sequence"/>
</dbReference>
<dbReference type="InterPro" id="IPR050682">
    <property type="entry name" value="ModA/WtpA"/>
</dbReference>
<accession>A0ABS1UUI1</accession>
<dbReference type="Gene3D" id="3.40.190.10">
    <property type="entry name" value="Periplasmic binding protein-like II"/>
    <property type="match status" value="2"/>
</dbReference>
<evidence type="ECO:0000256" key="2">
    <source>
        <dbReference type="ARBA" id="ARBA00022723"/>
    </source>
</evidence>
<dbReference type="PANTHER" id="PTHR30632">
    <property type="entry name" value="MOLYBDATE-BINDING PERIPLASMIC PROTEIN"/>
    <property type="match status" value="1"/>
</dbReference>
<dbReference type="InterPro" id="IPR005950">
    <property type="entry name" value="ModA"/>
</dbReference>
<keyword evidence="3" id="KW-0732">Signal</keyword>
<dbReference type="PIRSF" id="PIRSF004846">
    <property type="entry name" value="ModA"/>
    <property type="match status" value="1"/>
</dbReference>
<keyword evidence="2" id="KW-0479">Metal-binding</keyword>
<dbReference type="EMBL" id="JAETXL010000012">
    <property type="protein sequence ID" value="MBL6279854.1"/>
    <property type="molecule type" value="Genomic_DNA"/>
</dbReference>
<proteinExistence type="inferred from homology"/>
<comment type="similarity">
    <text evidence="1">Belongs to the bacterial solute-binding protein ModA family.</text>
</comment>
<name>A0ABS1UUI1_9ACTN</name>